<feature type="transmembrane region" description="Helical" evidence="2">
    <location>
        <begin position="35"/>
        <end position="54"/>
    </location>
</feature>
<accession>A0ABU8RMM8</accession>
<dbReference type="Pfam" id="PF19870">
    <property type="entry name" value="DUF6343"/>
    <property type="match status" value="1"/>
</dbReference>
<feature type="transmembrane region" description="Helical" evidence="2">
    <location>
        <begin position="60"/>
        <end position="79"/>
    </location>
</feature>
<sequence length="89" mass="9082">MSQQDPRDRTDRDPVEPRYGIGGAAPARSALTLRAVLAGLGLLLCAGGAVWAAATGGPAWLVVVLVVLAVVAVVDLVVIGRRKARGEPG</sequence>
<evidence type="ECO:0000313" key="4">
    <source>
        <dbReference type="Proteomes" id="UP001387100"/>
    </source>
</evidence>
<keyword evidence="2" id="KW-0472">Membrane</keyword>
<organism evidence="3 4">
    <name type="scientific">Pseudokineococcus basanitobsidens</name>
    <dbReference type="NCBI Taxonomy" id="1926649"/>
    <lineage>
        <taxon>Bacteria</taxon>
        <taxon>Bacillati</taxon>
        <taxon>Actinomycetota</taxon>
        <taxon>Actinomycetes</taxon>
        <taxon>Kineosporiales</taxon>
        <taxon>Kineosporiaceae</taxon>
        <taxon>Pseudokineococcus</taxon>
    </lineage>
</organism>
<gene>
    <name evidence="3" type="ORF">WDZ17_12970</name>
</gene>
<proteinExistence type="predicted"/>
<keyword evidence="2" id="KW-0812">Transmembrane</keyword>
<dbReference type="RefSeq" id="WP_339575587.1">
    <property type="nucleotide sequence ID" value="NZ_JBBIAA010000018.1"/>
</dbReference>
<evidence type="ECO:0000313" key="3">
    <source>
        <dbReference type="EMBL" id="MEJ5946203.1"/>
    </source>
</evidence>
<keyword evidence="4" id="KW-1185">Reference proteome</keyword>
<evidence type="ECO:0000256" key="1">
    <source>
        <dbReference type="SAM" id="MobiDB-lite"/>
    </source>
</evidence>
<dbReference type="InterPro" id="IPR045924">
    <property type="entry name" value="DUF6343"/>
</dbReference>
<keyword evidence="2" id="KW-1133">Transmembrane helix</keyword>
<protein>
    <submittedName>
        <fullName evidence="3">DUF6343 family protein</fullName>
    </submittedName>
</protein>
<evidence type="ECO:0000256" key="2">
    <source>
        <dbReference type="SAM" id="Phobius"/>
    </source>
</evidence>
<feature type="region of interest" description="Disordered" evidence="1">
    <location>
        <begin position="1"/>
        <end position="23"/>
    </location>
</feature>
<reference evidence="3 4" key="1">
    <citation type="journal article" date="2017" name="Int. J. Syst. Evol. Microbiol.">
        <title>Pseudokineococcus basanitobsidens sp. nov., isolated from volcanic rock.</title>
        <authorList>
            <person name="Lee D.W."/>
            <person name="Park M.Y."/>
            <person name="Kim J.J."/>
            <person name="Kim B.S."/>
        </authorList>
    </citation>
    <scope>NUCLEOTIDE SEQUENCE [LARGE SCALE GENOMIC DNA]</scope>
    <source>
        <strain evidence="3 4">DSM 103726</strain>
    </source>
</reference>
<comment type="caution">
    <text evidence="3">The sequence shown here is derived from an EMBL/GenBank/DDBJ whole genome shotgun (WGS) entry which is preliminary data.</text>
</comment>
<name>A0ABU8RMM8_9ACTN</name>
<dbReference type="EMBL" id="JBBIAA010000018">
    <property type="protein sequence ID" value="MEJ5946203.1"/>
    <property type="molecule type" value="Genomic_DNA"/>
</dbReference>
<feature type="compositionally biased region" description="Basic and acidic residues" evidence="1">
    <location>
        <begin position="1"/>
        <end position="16"/>
    </location>
</feature>
<dbReference type="Proteomes" id="UP001387100">
    <property type="component" value="Unassembled WGS sequence"/>
</dbReference>